<feature type="region of interest" description="Disordered" evidence="1">
    <location>
        <begin position="1"/>
        <end position="38"/>
    </location>
</feature>
<protein>
    <submittedName>
        <fullName evidence="2">Uncharacterized protein</fullName>
    </submittedName>
</protein>
<accession>A0A916LGS7</accession>
<gene>
    <name evidence="2" type="ORF">ERS007739_04853</name>
</gene>
<evidence type="ECO:0000313" key="2">
    <source>
        <dbReference type="EMBL" id="CPA79552.1"/>
    </source>
</evidence>
<comment type="caution">
    <text evidence="2">The sequence shown here is derived from an EMBL/GenBank/DDBJ whole genome shotgun (WGS) entry which is preliminary data.</text>
</comment>
<sequence length="38" mass="3741">MALGKGMPLDTRPGTSTASTTNRPPGISGMVPTARAAA</sequence>
<organism evidence="2 3">
    <name type="scientific">Mycobacterium tuberculosis</name>
    <dbReference type="NCBI Taxonomy" id="1773"/>
    <lineage>
        <taxon>Bacteria</taxon>
        <taxon>Bacillati</taxon>
        <taxon>Actinomycetota</taxon>
        <taxon>Actinomycetes</taxon>
        <taxon>Mycobacteriales</taxon>
        <taxon>Mycobacteriaceae</taxon>
        <taxon>Mycobacterium</taxon>
        <taxon>Mycobacterium tuberculosis complex</taxon>
    </lineage>
</organism>
<name>A0A916LGS7_MYCTX</name>
<dbReference type="EMBL" id="CSBK01003309">
    <property type="protein sequence ID" value="CPA79552.1"/>
    <property type="molecule type" value="Genomic_DNA"/>
</dbReference>
<dbReference type="AlphaFoldDB" id="A0A916LGS7"/>
<evidence type="ECO:0000256" key="1">
    <source>
        <dbReference type="SAM" id="MobiDB-lite"/>
    </source>
</evidence>
<evidence type="ECO:0000313" key="3">
    <source>
        <dbReference type="Proteomes" id="UP000039021"/>
    </source>
</evidence>
<reference evidence="3" key="1">
    <citation type="submission" date="2015-03" db="EMBL/GenBank/DDBJ databases">
        <authorList>
            <consortium name="Pathogen Informatics"/>
        </authorList>
    </citation>
    <scope>NUCLEOTIDE SEQUENCE [LARGE SCALE GENOMIC DNA]</scope>
    <source>
        <strain evidence="3">N09902308</strain>
    </source>
</reference>
<proteinExistence type="predicted"/>
<feature type="compositionally biased region" description="Polar residues" evidence="1">
    <location>
        <begin position="13"/>
        <end position="23"/>
    </location>
</feature>
<dbReference type="Proteomes" id="UP000039021">
    <property type="component" value="Unassembled WGS sequence"/>
</dbReference>